<keyword evidence="3" id="KW-0540">Nuclease</keyword>
<dbReference type="AlphaFoldDB" id="A0A2G4F2R1"/>
<dbReference type="Pfam" id="PF13449">
    <property type="entry name" value="Phytase-like"/>
    <property type="match status" value="1"/>
</dbReference>
<dbReference type="GO" id="GO:0005509">
    <property type="term" value="F:calcium ion binding"/>
    <property type="evidence" value="ECO:0007669"/>
    <property type="project" value="InterPro"/>
</dbReference>
<feature type="domain" description="Phytase-like" evidence="2">
    <location>
        <begin position="598"/>
        <end position="929"/>
    </location>
</feature>
<dbReference type="PANTHER" id="PTHR37957">
    <property type="entry name" value="BLR7070 PROTEIN"/>
    <property type="match status" value="1"/>
</dbReference>
<name>A0A2G4F2R1_9CYAN</name>
<feature type="domain" description="Endonuclease/exonuclease/phosphatase" evidence="1">
    <location>
        <begin position="207"/>
        <end position="559"/>
    </location>
</feature>
<dbReference type="Pfam" id="PF03372">
    <property type="entry name" value="Exo_endo_phos"/>
    <property type="match status" value="1"/>
</dbReference>
<dbReference type="Gene3D" id="2.150.10.10">
    <property type="entry name" value="Serralysin-like metalloprotease, C-terminal"/>
    <property type="match status" value="2"/>
</dbReference>
<dbReference type="GO" id="GO:0004519">
    <property type="term" value="F:endonuclease activity"/>
    <property type="evidence" value="ECO:0007669"/>
    <property type="project" value="UniProtKB-KW"/>
</dbReference>
<dbReference type="Pfam" id="PF00353">
    <property type="entry name" value="HemolysinCabind"/>
    <property type="match status" value="1"/>
</dbReference>
<dbReference type="GO" id="GO:0004527">
    <property type="term" value="F:exonuclease activity"/>
    <property type="evidence" value="ECO:0007669"/>
    <property type="project" value="UniProtKB-KW"/>
</dbReference>
<dbReference type="SUPFAM" id="SSF51120">
    <property type="entry name" value="beta-Roll"/>
    <property type="match status" value="1"/>
</dbReference>
<keyword evidence="4" id="KW-1185">Reference proteome</keyword>
<dbReference type="PRINTS" id="PR00313">
    <property type="entry name" value="CABNDNGRPT"/>
</dbReference>
<dbReference type="PANTHER" id="PTHR37957:SF1">
    <property type="entry name" value="PHYTASE-LIKE DOMAIN-CONTAINING PROTEIN"/>
    <property type="match status" value="1"/>
</dbReference>
<organism evidence="3 4">
    <name type="scientific">Tychonema bourrellyi FEM_GT703</name>
    <dbReference type="NCBI Taxonomy" id="2040638"/>
    <lineage>
        <taxon>Bacteria</taxon>
        <taxon>Bacillati</taxon>
        <taxon>Cyanobacteriota</taxon>
        <taxon>Cyanophyceae</taxon>
        <taxon>Oscillatoriophycideae</taxon>
        <taxon>Oscillatoriales</taxon>
        <taxon>Microcoleaceae</taxon>
        <taxon>Tychonema</taxon>
    </lineage>
</organism>
<dbReference type="InterPro" id="IPR036691">
    <property type="entry name" value="Endo/exonu/phosph_ase_sf"/>
</dbReference>
<keyword evidence="3" id="KW-0255">Endonuclease</keyword>
<dbReference type="InterPro" id="IPR001343">
    <property type="entry name" value="Hemolysn_Ca-bd"/>
</dbReference>
<dbReference type="OrthoDB" id="292013at2"/>
<proteinExistence type="predicted"/>
<protein>
    <submittedName>
        <fullName evidence="3">Endonuclease/exonuclease/phosphatase</fullName>
    </submittedName>
</protein>
<dbReference type="InterPro" id="IPR005135">
    <property type="entry name" value="Endo/exonuclease/phosphatase"/>
</dbReference>
<keyword evidence="3" id="KW-0378">Hydrolase</keyword>
<evidence type="ECO:0000313" key="3">
    <source>
        <dbReference type="EMBL" id="PHX55747.1"/>
    </source>
</evidence>
<dbReference type="EMBL" id="NXIB02000042">
    <property type="protein sequence ID" value="PHX55747.1"/>
    <property type="molecule type" value="Genomic_DNA"/>
</dbReference>
<comment type="caution">
    <text evidence="3">The sequence shown here is derived from an EMBL/GenBank/DDBJ whole genome shotgun (WGS) entry which is preliminary data.</text>
</comment>
<sequence length="1045" mass="110859">MAAINGTSGNDTLSGTIAADLISGLGGDDAISGQEGNDRIFGNAGNDLLLGGSGNNALYGGRNRDTLQGGEGDDFLSGDLDRDILTGGGGKDIFAIGRIGTATTGGSQLENADVITDFVKGQDLISVSGISPANIEISRGTGNFSNSIVLKDPGTNQFLAILEGVRNFDSGDFIVAENPVPGVRFSSFNASLNRSSAGRLITDLSTPSNQQAKNVAETIQRVNPDVLLINEFDYDSSNTALNLFQQNYLSVSQNGAIPVNYPFRYTAPSNTGIASGFDLDNNGSTVTEVGTTGYGNDALGFGDFPGQYGMALYSKYPIDTANIRTFQNFLWKDMPGAFLPDDSATVVANDYYSPAELNVFRLSSKSHWDVPININGDIVHALVSHPTPPVFDGPEDRNGKRNHDEIRLWADYITPGKGSYIYDDRRTFGGLVPNASFVIMGDQNADPVDGDSFDNAILQLLNNSRVNTGVTSAIPASLGGIQQVADGGNNVNQKGNPAFDTADFGDAGTGSGNLRVDYVLPSADLPLNDAAVFWPVTSDPLYRLVGDRQTADTTPTSDHSLVWADIAVGDRSPRTSVKNINFLGQAIYPTGSVTVQGTQLGGLSGIDYDQVNNRYYSISDDRSDRNPARFYTLNIDLSSGALSSSGINFSGVTTLLNQNAQPFATNTLDPEGIGLTSNRSVFISSEGEVSPNLGAARVQSPFVNEFALGSGLQLRQLPVPSKFVPVVQDTNNNQIVDTGDTPTAGVRNNLAFENLTITPDGKFLFTATENALVQDGPLATINSGSRSRILKYNLTTGQPEQEFLYVTDPVALPAVPETAFSTNGLVELLALDDRGTFLALERSFSTGAPGTGNTIKLYEVRLNGASDISSINSLNAININTVKPVEKRLVLNFDSLRLPTGFDNVEGMTLGPVLPNGQQSLVLVSDNNFSATQFTQILAFGLALETEIPRRAQSLDILTDGGAIIDSTMSGDNISVETSDNKSAFITDFRTVLDSMGFDTEQNYAIDPTAINRSEVGAVSQPVGQIAAEQNIFSSLPSAFGIGSF</sequence>
<evidence type="ECO:0000259" key="2">
    <source>
        <dbReference type="Pfam" id="PF13449"/>
    </source>
</evidence>
<accession>A0A2G4F2R1</accession>
<dbReference type="SUPFAM" id="SSF56219">
    <property type="entry name" value="DNase I-like"/>
    <property type="match status" value="1"/>
</dbReference>
<dbReference type="Gene3D" id="3.60.10.10">
    <property type="entry name" value="Endonuclease/exonuclease/phosphatase"/>
    <property type="match status" value="1"/>
</dbReference>
<dbReference type="RefSeq" id="WP_096829513.1">
    <property type="nucleotide sequence ID" value="NZ_NXIB02000042.1"/>
</dbReference>
<evidence type="ECO:0000313" key="4">
    <source>
        <dbReference type="Proteomes" id="UP000226442"/>
    </source>
</evidence>
<dbReference type="Proteomes" id="UP000226442">
    <property type="component" value="Unassembled WGS sequence"/>
</dbReference>
<reference evidence="3" key="1">
    <citation type="submission" date="2017-10" db="EMBL/GenBank/DDBJ databases">
        <title>Draft genome sequence of the planktic cyanobacteria Tychonema bourrellyi isolated from alpine lentic freshwater.</title>
        <authorList>
            <person name="Tett A."/>
            <person name="Armanini F."/>
            <person name="Asnicar F."/>
            <person name="Boscaini A."/>
            <person name="Pasolli E."/>
            <person name="Zolfo M."/>
            <person name="Donati C."/>
            <person name="Salmaso N."/>
            <person name="Segata N."/>
        </authorList>
    </citation>
    <scope>NUCLEOTIDE SEQUENCE</scope>
    <source>
        <strain evidence="3">FEM_GT703</strain>
    </source>
</reference>
<evidence type="ECO:0000259" key="1">
    <source>
        <dbReference type="Pfam" id="PF03372"/>
    </source>
</evidence>
<dbReference type="InterPro" id="IPR011049">
    <property type="entry name" value="Serralysin-like_metalloprot_C"/>
</dbReference>
<dbReference type="InterPro" id="IPR027372">
    <property type="entry name" value="Phytase-like_dom"/>
</dbReference>
<gene>
    <name evidence="3" type="ORF">CP500_009070</name>
</gene>